<keyword evidence="2" id="KW-1185">Reference proteome</keyword>
<dbReference type="Proteomes" id="UP000606974">
    <property type="component" value="Unassembled WGS sequence"/>
</dbReference>
<evidence type="ECO:0000313" key="1">
    <source>
        <dbReference type="EMBL" id="KAF7504233.1"/>
    </source>
</evidence>
<evidence type="ECO:0000313" key="2">
    <source>
        <dbReference type="Proteomes" id="UP000606974"/>
    </source>
</evidence>
<gene>
    <name evidence="1" type="ORF">GJ744_002555</name>
</gene>
<proteinExistence type="predicted"/>
<accession>A0A8H7A8R7</accession>
<dbReference type="EMBL" id="JAACFV010000144">
    <property type="protein sequence ID" value="KAF7504233.1"/>
    <property type="molecule type" value="Genomic_DNA"/>
</dbReference>
<protein>
    <submittedName>
        <fullName evidence="1">Uncharacterized protein</fullName>
    </submittedName>
</protein>
<organism evidence="1 2">
    <name type="scientific">Endocarpon pusillum</name>
    <dbReference type="NCBI Taxonomy" id="364733"/>
    <lineage>
        <taxon>Eukaryota</taxon>
        <taxon>Fungi</taxon>
        <taxon>Dikarya</taxon>
        <taxon>Ascomycota</taxon>
        <taxon>Pezizomycotina</taxon>
        <taxon>Eurotiomycetes</taxon>
        <taxon>Chaetothyriomycetidae</taxon>
        <taxon>Verrucariales</taxon>
        <taxon>Verrucariaceae</taxon>
        <taxon>Endocarpon</taxon>
    </lineage>
</organism>
<name>A0A8H7A8R7_9EURO</name>
<comment type="caution">
    <text evidence="1">The sequence shown here is derived from an EMBL/GenBank/DDBJ whole genome shotgun (WGS) entry which is preliminary data.</text>
</comment>
<reference evidence="1" key="1">
    <citation type="submission" date="2020-02" db="EMBL/GenBank/DDBJ databases">
        <authorList>
            <person name="Palmer J.M."/>
        </authorList>
    </citation>
    <scope>NUCLEOTIDE SEQUENCE</scope>
    <source>
        <strain evidence="1">EPUS1.4</strain>
        <tissue evidence="1">Thallus</tissue>
    </source>
</reference>
<sequence>MNNHLSHRHPAQPNLTLHRDILRKYPLPVLFCTFHAISDHRYHLTAYADTAGACMTRHPKLLSTSTLLPSEDQPSSVRGHCALLPRRSQEKHIV</sequence>
<dbReference type="AlphaFoldDB" id="A0A8H7A8R7"/>